<dbReference type="GO" id="GO:0006913">
    <property type="term" value="P:nucleocytoplasmic transport"/>
    <property type="evidence" value="ECO:0007669"/>
    <property type="project" value="TreeGrafter"/>
</dbReference>
<dbReference type="SUPFAM" id="SSF52047">
    <property type="entry name" value="RNI-like"/>
    <property type="match status" value="1"/>
</dbReference>
<name>A0A6A5BNG9_NAEFO</name>
<evidence type="ECO:0000256" key="1">
    <source>
        <dbReference type="SAM" id="MobiDB-lite"/>
    </source>
</evidence>
<comment type="caution">
    <text evidence="2">The sequence shown here is derived from an EMBL/GenBank/DDBJ whole genome shotgun (WGS) entry which is preliminary data.</text>
</comment>
<dbReference type="VEuPathDB" id="AmoebaDB:FDP41_005025"/>
<dbReference type="Gene3D" id="3.80.10.10">
    <property type="entry name" value="Ribonuclease Inhibitor"/>
    <property type="match status" value="4"/>
</dbReference>
<feature type="region of interest" description="Disordered" evidence="1">
    <location>
        <begin position="1"/>
        <end position="21"/>
    </location>
</feature>
<proteinExistence type="predicted"/>
<dbReference type="InterPro" id="IPR027038">
    <property type="entry name" value="RanGap"/>
</dbReference>
<evidence type="ECO:0000313" key="3">
    <source>
        <dbReference type="Proteomes" id="UP000444721"/>
    </source>
</evidence>
<dbReference type="InterPro" id="IPR001611">
    <property type="entry name" value="Leu-rich_rpt"/>
</dbReference>
<evidence type="ECO:0000313" key="2">
    <source>
        <dbReference type="EMBL" id="KAF0975698.1"/>
    </source>
</evidence>
<gene>
    <name evidence="2" type="ORF">FDP41_005025</name>
</gene>
<dbReference type="Proteomes" id="UP000444721">
    <property type="component" value="Unassembled WGS sequence"/>
</dbReference>
<dbReference type="GO" id="GO:0005634">
    <property type="term" value="C:nucleus"/>
    <property type="evidence" value="ECO:0007669"/>
    <property type="project" value="TreeGrafter"/>
</dbReference>
<dbReference type="EMBL" id="VFQX01000043">
    <property type="protein sequence ID" value="KAF0975698.1"/>
    <property type="molecule type" value="Genomic_DNA"/>
</dbReference>
<keyword evidence="3" id="KW-1185">Reference proteome</keyword>
<dbReference type="PANTHER" id="PTHR24113:SF15">
    <property type="entry name" value="NACHT DOMAIN-CONTAINING PROTEIN"/>
    <property type="match status" value="1"/>
</dbReference>
<dbReference type="GO" id="GO:0005096">
    <property type="term" value="F:GTPase activator activity"/>
    <property type="evidence" value="ECO:0007669"/>
    <property type="project" value="InterPro"/>
</dbReference>
<dbReference type="Pfam" id="PF13516">
    <property type="entry name" value="LRR_6"/>
    <property type="match status" value="5"/>
</dbReference>
<dbReference type="OrthoDB" id="272549at2759"/>
<dbReference type="GeneID" id="68112243"/>
<dbReference type="GO" id="GO:0048471">
    <property type="term" value="C:perinuclear region of cytoplasm"/>
    <property type="evidence" value="ECO:0007669"/>
    <property type="project" value="TreeGrafter"/>
</dbReference>
<dbReference type="InterPro" id="IPR032675">
    <property type="entry name" value="LRR_dom_sf"/>
</dbReference>
<dbReference type="InterPro" id="IPR006553">
    <property type="entry name" value="Leu-rich_rpt_Cys-con_subtyp"/>
</dbReference>
<dbReference type="VEuPathDB" id="AmoebaDB:NfTy_051090"/>
<protein>
    <submittedName>
        <fullName evidence="2">Uncharacterized protein</fullName>
    </submittedName>
</protein>
<dbReference type="SMART" id="SM00367">
    <property type="entry name" value="LRR_CC"/>
    <property type="match status" value="8"/>
</dbReference>
<sequence>MTIHSGAHSTRDDNTFSSSPHHRLDNVDITVEFIRKSMDEWNSTERICPFCLRSVSLMKTAYHADSKVELTMLDEEKHSDCKQREDHEEDDVLYEHVSKCMNFWKMERGRRQFHSDINKSLSMDSTLECCHLNSSYEDHTHHKRNLSEVNEMDPFLSTKKMKHPNEQFSATPSEYSSRFNQIGNDMIFHILEYLDSRFCVQVCAKISKQWNAQVLRIPLSIKFFREEEIDQEGTVLAKLDQFVSSSTHQPNLTSLEIDELPNFNERIVELIAGSKKMSRLNTLILDYNDLSANCLRSISSSEHLKGLTKLSLNSCSLSDEGVAIIVNSNNMKELRELCMNCCDIGNEDLRAISASKWMSNLTALHLQDNVFDCVEPLCKSSFMSTLAHLNVDGLHLETDAIRQVTESTFIHNLRILDYGFNEMKAEGATILAQCPNAHNITSLNLMSCKIKNKGIEAIVTSQYLKNVTSLILTNNYIDIKGISCLVKSENVKHLKELDLSENGKTGKQGAELISSCAYLKNLTILGLGKCSVGDDGISAIAGSEYMSNLTCLHISQNEIGVAGIKALSKTEYVKNLRTLDLSNNSIDENGMQAMSLENTFKNLTSLDLSSSFRSDDCLRHITNTPSFGKLRYLALRSDSVGHEGLMMLFKSPYMQNITSLDLRDNFIQGEYLIKLIRSHPNLTSLKL</sequence>
<accession>A0A6A5BNG9</accession>
<dbReference type="VEuPathDB" id="AmoebaDB:NF0056220"/>
<dbReference type="GO" id="GO:0031267">
    <property type="term" value="F:small GTPase binding"/>
    <property type="evidence" value="ECO:0007669"/>
    <property type="project" value="TreeGrafter"/>
</dbReference>
<dbReference type="GO" id="GO:0005829">
    <property type="term" value="C:cytosol"/>
    <property type="evidence" value="ECO:0007669"/>
    <property type="project" value="TreeGrafter"/>
</dbReference>
<dbReference type="RefSeq" id="XP_044560411.1">
    <property type="nucleotide sequence ID" value="XM_044708505.1"/>
</dbReference>
<dbReference type="AlphaFoldDB" id="A0A6A5BNG9"/>
<organism evidence="2 3">
    <name type="scientific">Naegleria fowleri</name>
    <name type="common">Brain eating amoeba</name>
    <dbReference type="NCBI Taxonomy" id="5763"/>
    <lineage>
        <taxon>Eukaryota</taxon>
        <taxon>Discoba</taxon>
        <taxon>Heterolobosea</taxon>
        <taxon>Tetramitia</taxon>
        <taxon>Eutetramitia</taxon>
        <taxon>Vahlkampfiidae</taxon>
        <taxon>Naegleria</taxon>
    </lineage>
</organism>
<reference evidence="2 3" key="1">
    <citation type="journal article" date="2019" name="Sci. Rep.">
        <title>Nanopore sequencing improves the draft genome of the human pathogenic amoeba Naegleria fowleri.</title>
        <authorList>
            <person name="Liechti N."/>
            <person name="Schurch N."/>
            <person name="Bruggmann R."/>
            <person name="Wittwer M."/>
        </authorList>
    </citation>
    <scope>NUCLEOTIDE SEQUENCE [LARGE SCALE GENOMIC DNA]</scope>
    <source>
        <strain evidence="2 3">ATCC 30894</strain>
    </source>
</reference>
<dbReference type="PANTHER" id="PTHR24113">
    <property type="entry name" value="RAN GTPASE-ACTIVATING PROTEIN 1"/>
    <property type="match status" value="1"/>
</dbReference>